<protein>
    <recommendedName>
        <fullName evidence="4">DUF983 domain-containing protein</fullName>
    </recommendedName>
</protein>
<feature type="transmembrane region" description="Helical" evidence="1">
    <location>
        <begin position="95"/>
        <end position="124"/>
    </location>
</feature>
<name>A0A255XYR2_9PROT</name>
<accession>A0A255XYR2</accession>
<evidence type="ECO:0008006" key="4">
    <source>
        <dbReference type="Google" id="ProtNLM"/>
    </source>
</evidence>
<keyword evidence="1" id="KW-0812">Transmembrane</keyword>
<proteinExistence type="predicted"/>
<keyword evidence="1" id="KW-0472">Membrane</keyword>
<dbReference type="InterPro" id="IPR009325">
    <property type="entry name" value="DUF983"/>
</dbReference>
<dbReference type="OrthoDB" id="9799456at2"/>
<dbReference type="AlphaFoldDB" id="A0A255XYR2"/>
<keyword evidence="1" id="KW-1133">Transmembrane helix</keyword>
<gene>
    <name evidence="2" type="ORF">CHR90_00785</name>
</gene>
<dbReference type="EMBL" id="NOXS01000016">
    <property type="protein sequence ID" value="OYQ22053.1"/>
    <property type="molecule type" value="Genomic_DNA"/>
</dbReference>
<feature type="transmembrane region" description="Helical" evidence="1">
    <location>
        <begin position="65"/>
        <end position="83"/>
    </location>
</feature>
<dbReference type="Pfam" id="PF06170">
    <property type="entry name" value="DUF983"/>
    <property type="match status" value="1"/>
</dbReference>
<dbReference type="RefSeq" id="WP_094406737.1">
    <property type="nucleotide sequence ID" value="NZ_BMJZ01000001.1"/>
</dbReference>
<sequence length="132" mass="14671">MTEQYGADIAVETRRSAVSAMRKGALRCCPNCGERTLFTAYVKTAPSCTACGTDFSQYRADDGPAYFTIFLVGHIVIPLMLWLEQARTPEIWVHMALWLPLTVLLSLAFLPLIKGAVVGLQWAFDVKSDEQK</sequence>
<keyword evidence="3" id="KW-1185">Reference proteome</keyword>
<comment type="caution">
    <text evidence="2">The sequence shown here is derived from an EMBL/GenBank/DDBJ whole genome shotgun (WGS) entry which is preliminary data.</text>
</comment>
<evidence type="ECO:0000256" key="1">
    <source>
        <dbReference type="SAM" id="Phobius"/>
    </source>
</evidence>
<dbReference type="Proteomes" id="UP000216361">
    <property type="component" value="Unassembled WGS sequence"/>
</dbReference>
<reference evidence="2 3" key="1">
    <citation type="submission" date="2017-07" db="EMBL/GenBank/DDBJ databases">
        <title>Elstera cyanobacteriorum sp. nov., a novel bacterium isolated from cyanobacterial aggregates in a eutrophic lake.</title>
        <authorList>
            <person name="Cai H."/>
        </authorList>
    </citation>
    <scope>NUCLEOTIDE SEQUENCE [LARGE SCALE GENOMIC DNA]</scope>
    <source>
        <strain evidence="2 3">TH019</strain>
    </source>
</reference>
<organism evidence="2 3">
    <name type="scientific">Elstera cyanobacteriorum</name>
    <dbReference type="NCBI Taxonomy" id="2022747"/>
    <lineage>
        <taxon>Bacteria</taxon>
        <taxon>Pseudomonadati</taxon>
        <taxon>Pseudomonadota</taxon>
        <taxon>Alphaproteobacteria</taxon>
        <taxon>Rhodospirillales</taxon>
        <taxon>Rhodospirillaceae</taxon>
        <taxon>Elstera</taxon>
    </lineage>
</organism>
<evidence type="ECO:0000313" key="2">
    <source>
        <dbReference type="EMBL" id="OYQ22053.1"/>
    </source>
</evidence>
<evidence type="ECO:0000313" key="3">
    <source>
        <dbReference type="Proteomes" id="UP000216361"/>
    </source>
</evidence>